<reference evidence="1 2" key="1">
    <citation type="submission" date="2013-07" db="EMBL/GenBank/DDBJ databases">
        <authorList>
            <person name="Weinstock G."/>
            <person name="Sodergren E."/>
            <person name="Wylie T."/>
            <person name="Fulton L."/>
            <person name="Fulton R."/>
            <person name="Fronick C."/>
            <person name="O'Laughlin M."/>
            <person name="Godfrey J."/>
            <person name="Miner T."/>
            <person name="Herter B."/>
            <person name="Appelbaum E."/>
            <person name="Cordes M."/>
            <person name="Lek S."/>
            <person name="Wollam A."/>
            <person name="Pepin K.H."/>
            <person name="Palsikar V.B."/>
            <person name="Mitreva M."/>
            <person name="Wilson R.K."/>
        </authorList>
    </citation>
    <scope>NUCLEOTIDE SEQUENCE [LARGE SCALE GENOMIC DNA]</scope>
    <source>
        <strain evidence="1 2">ATCC 27760</strain>
    </source>
</reference>
<sequence>MAAAGEWLSFNISEKKSGQPLIVRSLSHTNSIFKVFPSAVAGSRSV</sequence>
<comment type="caution">
    <text evidence="1">The sequence shown here is derived from an EMBL/GenBank/DDBJ whole genome shotgun (WGS) entry which is preliminary data.</text>
</comment>
<evidence type="ECO:0000313" key="2">
    <source>
        <dbReference type="Proteomes" id="UP000016662"/>
    </source>
</evidence>
<dbReference type="HOGENOM" id="CLU_3188621_0_0_9"/>
<dbReference type="Proteomes" id="UP000016662">
    <property type="component" value="Unassembled WGS sequence"/>
</dbReference>
<proteinExistence type="predicted"/>
<accession>U2M046</accession>
<gene>
    <name evidence="1" type="ORF">RUMCAL_01700</name>
</gene>
<name>U2M046_9FIRM</name>
<dbReference type="EMBL" id="AWVF01000216">
    <property type="protein sequence ID" value="ERJ95109.1"/>
    <property type="molecule type" value="Genomic_DNA"/>
</dbReference>
<dbReference type="AlphaFoldDB" id="U2M046"/>
<protein>
    <submittedName>
        <fullName evidence="1">Uncharacterized protein</fullName>
    </submittedName>
</protein>
<keyword evidence="2" id="KW-1185">Reference proteome</keyword>
<evidence type="ECO:0000313" key="1">
    <source>
        <dbReference type="EMBL" id="ERJ95109.1"/>
    </source>
</evidence>
<organism evidence="1 2">
    <name type="scientific">Ruminococcus callidus ATCC 27760</name>
    <dbReference type="NCBI Taxonomy" id="411473"/>
    <lineage>
        <taxon>Bacteria</taxon>
        <taxon>Bacillati</taxon>
        <taxon>Bacillota</taxon>
        <taxon>Clostridia</taxon>
        <taxon>Eubacteriales</taxon>
        <taxon>Oscillospiraceae</taxon>
        <taxon>Ruminococcus</taxon>
    </lineage>
</organism>